<dbReference type="FunFam" id="4.10.800.20:FF:000001">
    <property type="entry name" value="AMP deaminase"/>
    <property type="match status" value="1"/>
</dbReference>
<dbReference type="PIRSF" id="PIRSF001251">
    <property type="entry name" value="AMP_deaminase_met"/>
    <property type="match status" value="1"/>
</dbReference>
<dbReference type="PANTHER" id="PTHR11359">
    <property type="entry name" value="AMP DEAMINASE"/>
    <property type="match status" value="1"/>
</dbReference>
<dbReference type="Gene3D" id="4.10.800.20">
    <property type="match status" value="1"/>
</dbReference>
<dbReference type="PANTHER" id="PTHR11359:SF0">
    <property type="entry name" value="AMP DEAMINASE"/>
    <property type="match status" value="1"/>
</dbReference>
<gene>
    <name evidence="10" type="primary">AMPD1</name>
    <name evidence="10" type="ORF">Ciccas_001505</name>
</gene>
<evidence type="ECO:0000256" key="8">
    <source>
        <dbReference type="ARBA" id="ARBA00023080"/>
    </source>
</evidence>
<evidence type="ECO:0000256" key="1">
    <source>
        <dbReference type="ARBA" id="ARBA00001947"/>
    </source>
</evidence>
<dbReference type="EMBL" id="JBJKFK010000099">
    <property type="protein sequence ID" value="KAL3319823.1"/>
    <property type="molecule type" value="Genomic_DNA"/>
</dbReference>
<evidence type="ECO:0000256" key="4">
    <source>
        <dbReference type="ARBA" id="ARBA00012775"/>
    </source>
</evidence>
<dbReference type="Proteomes" id="UP001626550">
    <property type="component" value="Unassembled WGS sequence"/>
</dbReference>
<evidence type="ECO:0000256" key="7">
    <source>
        <dbReference type="ARBA" id="ARBA00022833"/>
    </source>
</evidence>
<comment type="pathway">
    <text evidence="2">Purine metabolism; IMP biosynthesis via salvage pathway; IMP from AMP: step 1/1.</text>
</comment>
<evidence type="ECO:0000313" key="10">
    <source>
        <dbReference type="EMBL" id="KAL3319823.1"/>
    </source>
</evidence>
<dbReference type="AlphaFoldDB" id="A0ABD2QJV2"/>
<accession>A0ABD2QJV2</accession>
<keyword evidence="8" id="KW-0546">Nucleotide metabolism</keyword>
<name>A0ABD2QJV2_9PLAT</name>
<organism evidence="10 11">
    <name type="scientific">Cichlidogyrus casuarinus</name>
    <dbReference type="NCBI Taxonomy" id="1844966"/>
    <lineage>
        <taxon>Eukaryota</taxon>
        <taxon>Metazoa</taxon>
        <taxon>Spiralia</taxon>
        <taxon>Lophotrochozoa</taxon>
        <taxon>Platyhelminthes</taxon>
        <taxon>Monogenea</taxon>
        <taxon>Monopisthocotylea</taxon>
        <taxon>Dactylogyridea</taxon>
        <taxon>Ancyrocephalidae</taxon>
        <taxon>Cichlidogyrus</taxon>
    </lineage>
</organism>
<dbReference type="EC" id="3.5.4.6" evidence="4 9"/>
<protein>
    <recommendedName>
        <fullName evidence="4 9">AMP deaminase</fullName>
        <ecNumber evidence="4 9">3.5.4.6</ecNumber>
    </recommendedName>
</protein>
<keyword evidence="5 9" id="KW-0479">Metal-binding</keyword>
<evidence type="ECO:0000256" key="5">
    <source>
        <dbReference type="ARBA" id="ARBA00022723"/>
    </source>
</evidence>
<evidence type="ECO:0000256" key="9">
    <source>
        <dbReference type="PIRNR" id="PIRNR001251"/>
    </source>
</evidence>
<evidence type="ECO:0000256" key="6">
    <source>
        <dbReference type="ARBA" id="ARBA00022801"/>
    </source>
</evidence>
<keyword evidence="11" id="KW-1185">Reference proteome</keyword>
<dbReference type="Pfam" id="PF19326">
    <property type="entry name" value="AMP_deaminase"/>
    <property type="match status" value="2"/>
</dbReference>
<comment type="caution">
    <text evidence="10">The sequence shown here is derived from an EMBL/GenBank/DDBJ whole genome shotgun (WGS) entry which is preliminary data.</text>
</comment>
<comment type="cofactor">
    <cofactor evidence="1 9">
        <name>Zn(2+)</name>
        <dbReference type="ChEBI" id="CHEBI:29105"/>
    </cofactor>
</comment>
<dbReference type="InterPro" id="IPR006329">
    <property type="entry name" value="AMPD"/>
</dbReference>
<dbReference type="InterPro" id="IPR006650">
    <property type="entry name" value="A/AMP_deam_AS"/>
</dbReference>
<evidence type="ECO:0000256" key="2">
    <source>
        <dbReference type="ARBA" id="ARBA00004955"/>
    </source>
</evidence>
<comment type="similarity">
    <text evidence="3 9">Belongs to the metallo-dependent hydrolases superfamily. Adenosine and AMP deaminases family.</text>
</comment>
<dbReference type="Gene3D" id="3.20.20.140">
    <property type="entry name" value="Metal-dependent hydrolases"/>
    <property type="match status" value="2"/>
</dbReference>
<reference evidence="10 11" key="1">
    <citation type="submission" date="2024-11" db="EMBL/GenBank/DDBJ databases">
        <title>Adaptive evolution of stress response genes in parasites aligns with host niche diversity.</title>
        <authorList>
            <person name="Hahn C."/>
            <person name="Resl P."/>
        </authorList>
    </citation>
    <scope>NUCLEOTIDE SEQUENCE [LARGE SCALE GENOMIC DNA]</scope>
    <source>
        <strain evidence="10">EGGRZ-B1_66</strain>
        <tissue evidence="10">Body</tissue>
    </source>
</reference>
<sequence>MEVMDQQLAILTENIKQRGRSGTNPLFKETGSEYNMPKFPIERKEMQDHILELHNEHKHSESSTKCNSQFSHDTCCSANPGLLPAKDVWNDAVCDDDEEALAGEHNGHSVLEVEIAPGLPPSTQFKRLSDASKFNDESEAATIESAAVEFQRVLISGEDTSGVPVDDLQEASEALIKSLLIRQKYMTISHQEFHSTTQRYLNMLKYGESLTQLVSQDSRYLKNQKPAYVRRIWALDRNADHPIHPPEMKGDPFDLGELPPKLEGVSVNISKGIGHVMVDKAKMAEGDAPEVVTPSLDAFITDANILHAFVADGPLKSFCYRRLTYLSSKFELHSLLNETRESTEQKKVPHRDFYNIRKVDTHIHAASCMNHKHLLRFMKKCFKTSAHEYVCLNKETGNPMTLKELIDSLKVTAYELSIDMLDVHADRNTFHRFDKFNTKYNPVGQSQLREVFMKTDNYINGRFFAHVLKEVFADLEESKYQNAEPRLSIYGRSMDEWDNLASWAITEQVYSDNVRWLIQVPRLYDIYHAKKQMNNFQTFLANIFQPLFEVTLDPKSHPQLHAFLQYITGFDSVDDESKHEQVAFDYGIPTPDEWNIEENPPYNYYIFYMYANITVLNQLRAYRGMNTFTLRPHCGEAGSISHLGASFLLAESINHGLLLRKAPVLQYLYYLAQIGLAMSPLSNNSLFLEYHRNPLNSYLARGLNVSLSTDDPLQFHFTKEPLIEEFSIATQKIELHFWSESNSNWRFGETAVRVFGVARPSLGPGGPAKVWKLSATDMCELARNSVLMSGFSPTVKSHWLGPHYKDEGVLGNDITRSNVPNIRIAYRYETLTQELRLLITAVFMTRMRRISIGGEPLSAKPDLLTVHMARPGSTASLANMDKNL</sequence>
<dbReference type="PROSITE" id="PS00485">
    <property type="entry name" value="A_DEAMINASE"/>
    <property type="match status" value="1"/>
</dbReference>
<proteinExistence type="inferred from homology"/>
<dbReference type="SUPFAM" id="SSF51556">
    <property type="entry name" value="Metallo-dependent hydrolases"/>
    <property type="match status" value="1"/>
</dbReference>
<keyword evidence="6 9" id="KW-0378">Hydrolase</keyword>
<comment type="catalytic activity">
    <reaction evidence="9">
        <text>AMP + H2O + H(+) = IMP + NH4(+)</text>
        <dbReference type="Rhea" id="RHEA:14777"/>
        <dbReference type="ChEBI" id="CHEBI:15377"/>
        <dbReference type="ChEBI" id="CHEBI:15378"/>
        <dbReference type="ChEBI" id="CHEBI:28938"/>
        <dbReference type="ChEBI" id="CHEBI:58053"/>
        <dbReference type="ChEBI" id="CHEBI:456215"/>
        <dbReference type="EC" id="3.5.4.6"/>
    </reaction>
</comment>
<evidence type="ECO:0000256" key="3">
    <source>
        <dbReference type="ARBA" id="ARBA00006676"/>
    </source>
</evidence>
<dbReference type="InterPro" id="IPR032466">
    <property type="entry name" value="Metal_Hydrolase"/>
</dbReference>
<dbReference type="NCBIfam" id="TIGR01429">
    <property type="entry name" value="AMP_deaminase"/>
    <property type="match status" value="1"/>
</dbReference>
<dbReference type="GO" id="GO:0009117">
    <property type="term" value="P:nucleotide metabolic process"/>
    <property type="evidence" value="ECO:0007669"/>
    <property type="project" value="UniProtKB-KW"/>
</dbReference>
<dbReference type="CDD" id="cd01319">
    <property type="entry name" value="AMPD"/>
    <property type="match status" value="1"/>
</dbReference>
<dbReference type="GO" id="GO:0003876">
    <property type="term" value="F:AMP deaminase activity"/>
    <property type="evidence" value="ECO:0007669"/>
    <property type="project" value="UniProtKB-EC"/>
</dbReference>
<dbReference type="GO" id="GO:0046872">
    <property type="term" value="F:metal ion binding"/>
    <property type="evidence" value="ECO:0007669"/>
    <property type="project" value="UniProtKB-KW"/>
</dbReference>
<keyword evidence="7" id="KW-0862">Zinc</keyword>
<evidence type="ECO:0000313" key="11">
    <source>
        <dbReference type="Proteomes" id="UP001626550"/>
    </source>
</evidence>